<evidence type="ECO:0000313" key="2">
    <source>
        <dbReference type="EMBL" id="CAB3374200.1"/>
    </source>
</evidence>
<feature type="domain" description="PRELI/MSF1" evidence="1">
    <location>
        <begin position="1"/>
        <end position="170"/>
    </location>
</feature>
<dbReference type="EMBL" id="CADEPI010000094">
    <property type="protein sequence ID" value="CAB3374200.1"/>
    <property type="molecule type" value="Genomic_DNA"/>
</dbReference>
<dbReference type="InterPro" id="IPR037365">
    <property type="entry name" value="Slowmo/Ups"/>
</dbReference>
<sequence length="210" mass="24109">MRVWTSEHIFDHPWETVTKAAWRKYPNPMNPAVIGTDVIEREVKDGILHSHRLVSSKWYFPSWARKIIGSANVCYASEWSQVDPANRLMTLKTRNLTFGRFISWDEQMSYNPHPTDPDKTLLRQEAVISVQGVPLTSYIEEMLTSRVSANASKGRLAIEWVISKLDAEVKEIKHEVKEFTSHARKSTDDFIKTAKLSLDNLSAKTEGQHQ</sequence>
<reference evidence="2 3" key="1">
    <citation type="submission" date="2020-04" db="EMBL/GenBank/DDBJ databases">
        <authorList>
            <person name="Alioto T."/>
            <person name="Alioto T."/>
            <person name="Gomez Garrido J."/>
        </authorList>
    </citation>
    <scope>NUCLEOTIDE SEQUENCE [LARGE SCALE GENOMIC DNA]</scope>
</reference>
<dbReference type="OrthoDB" id="407630at2759"/>
<organism evidence="2 3">
    <name type="scientific">Cloeon dipterum</name>
    <dbReference type="NCBI Taxonomy" id="197152"/>
    <lineage>
        <taxon>Eukaryota</taxon>
        <taxon>Metazoa</taxon>
        <taxon>Ecdysozoa</taxon>
        <taxon>Arthropoda</taxon>
        <taxon>Hexapoda</taxon>
        <taxon>Insecta</taxon>
        <taxon>Pterygota</taxon>
        <taxon>Palaeoptera</taxon>
        <taxon>Ephemeroptera</taxon>
        <taxon>Pisciforma</taxon>
        <taxon>Baetidae</taxon>
        <taxon>Cloeon</taxon>
    </lineage>
</organism>
<accession>A0A8S1CZE0</accession>
<protein>
    <recommendedName>
        <fullName evidence="1">PRELI/MSF1 domain-containing protein</fullName>
    </recommendedName>
</protein>
<dbReference type="AlphaFoldDB" id="A0A8S1CZE0"/>
<dbReference type="Proteomes" id="UP000494165">
    <property type="component" value="Unassembled WGS sequence"/>
</dbReference>
<gene>
    <name evidence="2" type="ORF">CLODIP_2_CD10493</name>
</gene>
<evidence type="ECO:0000259" key="1">
    <source>
        <dbReference type="PROSITE" id="PS50904"/>
    </source>
</evidence>
<name>A0A8S1CZE0_9INSE</name>
<comment type="caution">
    <text evidence="2">The sequence shown here is derived from an EMBL/GenBank/DDBJ whole genome shotgun (WGS) entry which is preliminary data.</text>
</comment>
<dbReference type="PROSITE" id="PS50904">
    <property type="entry name" value="PRELI_MSF1"/>
    <property type="match status" value="1"/>
</dbReference>
<evidence type="ECO:0000313" key="3">
    <source>
        <dbReference type="Proteomes" id="UP000494165"/>
    </source>
</evidence>
<dbReference type="InterPro" id="IPR006797">
    <property type="entry name" value="PRELI/MSF1_dom"/>
</dbReference>
<dbReference type="PANTHER" id="PTHR11158">
    <property type="entry name" value="MSF1/PX19 RELATED"/>
    <property type="match status" value="1"/>
</dbReference>
<dbReference type="Pfam" id="PF04707">
    <property type="entry name" value="PRELI"/>
    <property type="match status" value="1"/>
</dbReference>
<dbReference type="GO" id="GO:0005758">
    <property type="term" value="C:mitochondrial intermembrane space"/>
    <property type="evidence" value="ECO:0007669"/>
    <property type="project" value="InterPro"/>
</dbReference>
<keyword evidence="3" id="KW-1185">Reference proteome</keyword>
<proteinExistence type="predicted"/>